<feature type="chain" id="PRO_5028340796" evidence="9">
    <location>
        <begin position="25"/>
        <end position="618"/>
    </location>
</feature>
<dbReference type="InterPro" id="IPR011009">
    <property type="entry name" value="Kinase-like_dom_sf"/>
</dbReference>
<proteinExistence type="predicted"/>
<dbReference type="InterPro" id="IPR001611">
    <property type="entry name" value="Leu-rich_rpt"/>
</dbReference>
<reference evidence="11" key="1">
    <citation type="journal article" date="2015" name="Nat. Genet.">
        <title>The pineapple genome and the evolution of CAM photosynthesis.</title>
        <authorList>
            <person name="Ming R."/>
            <person name="VanBuren R."/>
            <person name="Wai C.M."/>
            <person name="Tang H."/>
            <person name="Schatz M.C."/>
            <person name="Bowers J.E."/>
            <person name="Lyons E."/>
            <person name="Wang M.L."/>
            <person name="Chen J."/>
            <person name="Biggers E."/>
            <person name="Zhang J."/>
            <person name="Huang L."/>
            <person name="Zhang L."/>
            <person name="Miao W."/>
            <person name="Zhang J."/>
            <person name="Ye Z."/>
            <person name="Miao C."/>
            <person name="Lin Z."/>
            <person name="Wang H."/>
            <person name="Zhou H."/>
            <person name="Yim W.C."/>
            <person name="Priest H.D."/>
            <person name="Zheng C."/>
            <person name="Woodhouse M."/>
            <person name="Edger P.P."/>
            <person name="Guyot R."/>
            <person name="Guo H.B."/>
            <person name="Guo H."/>
            <person name="Zheng G."/>
            <person name="Singh R."/>
            <person name="Sharma A."/>
            <person name="Min X."/>
            <person name="Zheng Y."/>
            <person name="Lee H."/>
            <person name="Gurtowski J."/>
            <person name="Sedlazeck F.J."/>
            <person name="Harkess A."/>
            <person name="McKain M.R."/>
            <person name="Liao Z."/>
            <person name="Fang J."/>
            <person name="Liu J."/>
            <person name="Zhang X."/>
            <person name="Zhang Q."/>
            <person name="Hu W."/>
            <person name="Qin Y."/>
            <person name="Wang K."/>
            <person name="Chen L.Y."/>
            <person name="Shirley N."/>
            <person name="Lin Y.R."/>
            <person name="Liu L.Y."/>
            <person name="Hernandez A.G."/>
            <person name="Wright C.L."/>
            <person name="Bulone V."/>
            <person name="Tuskan G.A."/>
            <person name="Heath K."/>
            <person name="Zee F."/>
            <person name="Moore P.H."/>
            <person name="Sunkar R."/>
            <person name="Leebens-Mack J.H."/>
            <person name="Mockler T."/>
            <person name="Bennetzen J.L."/>
            <person name="Freeling M."/>
            <person name="Sankoff D."/>
            <person name="Paterson A.H."/>
            <person name="Zhu X."/>
            <person name="Yang X."/>
            <person name="Smith J.A."/>
            <person name="Cushman J.C."/>
            <person name="Paull R.E."/>
            <person name="Yu Q."/>
        </authorList>
    </citation>
    <scope>NUCLEOTIDE SEQUENCE [LARGE SCALE GENOMIC DNA]</scope>
    <source>
        <strain evidence="11">cv. F153</strain>
    </source>
</reference>
<keyword evidence="5" id="KW-0677">Repeat</keyword>
<gene>
    <name evidence="12" type="primary">LOC109714163</name>
</gene>
<dbReference type="GeneID" id="109714163"/>
<keyword evidence="7 8" id="KW-0472">Membrane</keyword>
<feature type="signal peptide" evidence="9">
    <location>
        <begin position="1"/>
        <end position="24"/>
    </location>
</feature>
<dbReference type="RefSeq" id="XP_020094216.1">
    <property type="nucleotide sequence ID" value="XM_020238627.1"/>
</dbReference>
<evidence type="ECO:0000256" key="2">
    <source>
        <dbReference type="ARBA" id="ARBA00022614"/>
    </source>
</evidence>
<reference evidence="12" key="2">
    <citation type="submission" date="2025-08" db="UniProtKB">
        <authorList>
            <consortium name="RefSeq"/>
        </authorList>
    </citation>
    <scope>IDENTIFICATION</scope>
    <source>
        <tissue evidence="12">Leaf</tissue>
    </source>
</reference>
<dbReference type="SUPFAM" id="SSF56112">
    <property type="entry name" value="Protein kinase-like (PK-like)"/>
    <property type="match status" value="1"/>
</dbReference>
<keyword evidence="6 8" id="KW-1133">Transmembrane helix</keyword>
<keyword evidence="4 9" id="KW-0732">Signal</keyword>
<keyword evidence="3 8" id="KW-0812">Transmembrane</keyword>
<dbReference type="Gene3D" id="3.30.200.20">
    <property type="entry name" value="Phosphorylase Kinase, domain 1"/>
    <property type="match status" value="1"/>
</dbReference>
<dbReference type="Gene3D" id="1.10.510.10">
    <property type="entry name" value="Transferase(Phosphotransferase) domain 1"/>
    <property type="match status" value="1"/>
</dbReference>
<dbReference type="PANTHER" id="PTHR48007">
    <property type="entry name" value="LEUCINE-RICH REPEAT RECEPTOR-LIKE PROTEIN KINASE PXC1"/>
    <property type="match status" value="1"/>
</dbReference>
<dbReference type="Proteomes" id="UP000515123">
    <property type="component" value="Linkage group 8"/>
</dbReference>
<dbReference type="GO" id="GO:0016020">
    <property type="term" value="C:membrane"/>
    <property type="evidence" value="ECO:0007669"/>
    <property type="project" value="UniProtKB-SubCell"/>
</dbReference>
<evidence type="ECO:0000256" key="7">
    <source>
        <dbReference type="ARBA" id="ARBA00023136"/>
    </source>
</evidence>
<sequence length="618" mass="70091">MNSNMKHLRIFILTVVILIAAVSGSTNEELLYRNERNDLLELRDSLRSAVNLHSNWTGPPCYNSRSRWFGITCRNLSVVGIALEGIQLTGSLRPTALQNVTHLRKLSLRDNAIHGELPSLEGLVHLREVSFSGNRFSGPIPRDFTSLARLTRLELQDNLLNGTIPPFDQQSLTEFNVSYNFLRGQVPETSVMLRFPESSFDHNSELCGKLVNNPCAVVVAPPIGRQVPPRPSRGTPSPSIRHLNKRRKKGLKLWSVALIAVGAALVPFMALFSLYVYKRHRKTKCDGEHSEMSSRFINKAMKELGSPAEPEEGTELEFFNQEKAVFNLNCLYRSSAEVIGKGKLGITYKVTIESGLVVIVKRMRNMSGVSRKEFVQQLQLFGRLRHENIAEIISYHYSKEEKLVIYEHIPGASLFQLLHDNRGEGRIPLKWATRLSIVKGIARGLAYLHQCLPFQKVPHANLKSSNVLILHTHHLHNKNYLPKLTDYGFQPLLPHMHKLAIAKSPEYSHNRKLTNKADVFCFGLLLLEVVTGRVPGDEEADLSSWVRLAVRNEWSTDILDLEIMAEKESHGEMLKLVEIALECTEHEAEKRPRMNDVVRRIEDIKEGKSERKDLIIEI</sequence>
<dbReference type="PROSITE" id="PS51450">
    <property type="entry name" value="LRR"/>
    <property type="match status" value="1"/>
</dbReference>
<protein>
    <submittedName>
        <fullName evidence="12">Leucine-rich repeat receptor-like protein kinase PXC1</fullName>
    </submittedName>
</protein>
<organism evidence="11 12">
    <name type="scientific">Ananas comosus</name>
    <name type="common">Pineapple</name>
    <name type="synonym">Ananas ananas</name>
    <dbReference type="NCBI Taxonomy" id="4615"/>
    <lineage>
        <taxon>Eukaryota</taxon>
        <taxon>Viridiplantae</taxon>
        <taxon>Streptophyta</taxon>
        <taxon>Embryophyta</taxon>
        <taxon>Tracheophyta</taxon>
        <taxon>Spermatophyta</taxon>
        <taxon>Magnoliopsida</taxon>
        <taxon>Liliopsida</taxon>
        <taxon>Poales</taxon>
        <taxon>Bromeliaceae</taxon>
        <taxon>Bromelioideae</taxon>
        <taxon>Ananas</taxon>
    </lineage>
</organism>
<keyword evidence="2" id="KW-0433">Leucine-rich repeat</keyword>
<dbReference type="PANTHER" id="PTHR48007:SF40">
    <property type="entry name" value="SERINE-THREONINE_TYROSINE-PROTEIN KINASE CATALYTIC DOMAIN-CONTAINING PROTEIN"/>
    <property type="match status" value="1"/>
</dbReference>
<evidence type="ECO:0000313" key="11">
    <source>
        <dbReference type="Proteomes" id="UP000515123"/>
    </source>
</evidence>
<dbReference type="InterPro" id="IPR032675">
    <property type="entry name" value="LRR_dom_sf"/>
</dbReference>
<dbReference type="Pfam" id="PF00560">
    <property type="entry name" value="LRR_1"/>
    <property type="match status" value="1"/>
</dbReference>
<evidence type="ECO:0000256" key="6">
    <source>
        <dbReference type="ARBA" id="ARBA00022989"/>
    </source>
</evidence>
<dbReference type="InterPro" id="IPR046959">
    <property type="entry name" value="PRK1-6/SRF4-like"/>
</dbReference>
<dbReference type="Gene3D" id="3.80.10.10">
    <property type="entry name" value="Ribonuclease Inhibitor"/>
    <property type="match status" value="1"/>
</dbReference>
<name>A0A6P5FDA3_ANACO</name>
<dbReference type="InterPro" id="IPR001245">
    <property type="entry name" value="Ser-Thr/Tyr_kinase_cat_dom"/>
</dbReference>
<dbReference type="GO" id="GO:0004672">
    <property type="term" value="F:protein kinase activity"/>
    <property type="evidence" value="ECO:0007669"/>
    <property type="project" value="InterPro"/>
</dbReference>
<dbReference type="AlphaFoldDB" id="A0A6P5FDA3"/>
<keyword evidence="11" id="KW-1185">Reference proteome</keyword>
<evidence type="ECO:0000256" key="4">
    <source>
        <dbReference type="ARBA" id="ARBA00022729"/>
    </source>
</evidence>
<dbReference type="OrthoDB" id="772719at2759"/>
<dbReference type="Gramene" id="Aco007664.1.mrna1">
    <property type="protein sequence ID" value="Aco007664.1.mrna1"/>
    <property type="gene ID" value="Aco007664.1.path1"/>
</dbReference>
<accession>A0A6P5FDA3</accession>
<evidence type="ECO:0000259" key="10">
    <source>
        <dbReference type="PROSITE" id="PS50011"/>
    </source>
</evidence>
<comment type="subcellular location">
    <subcellularLocation>
        <location evidence="1">Membrane</location>
        <topology evidence="1">Single-pass membrane protein</topology>
    </subcellularLocation>
</comment>
<evidence type="ECO:0000256" key="9">
    <source>
        <dbReference type="SAM" id="SignalP"/>
    </source>
</evidence>
<evidence type="ECO:0000256" key="3">
    <source>
        <dbReference type="ARBA" id="ARBA00022692"/>
    </source>
</evidence>
<evidence type="ECO:0000256" key="8">
    <source>
        <dbReference type="SAM" id="Phobius"/>
    </source>
</evidence>
<dbReference type="Pfam" id="PF07714">
    <property type="entry name" value="PK_Tyr_Ser-Thr"/>
    <property type="match status" value="1"/>
</dbReference>
<dbReference type="SUPFAM" id="SSF52058">
    <property type="entry name" value="L domain-like"/>
    <property type="match status" value="1"/>
</dbReference>
<dbReference type="PROSITE" id="PS50011">
    <property type="entry name" value="PROTEIN_KINASE_DOM"/>
    <property type="match status" value="1"/>
</dbReference>
<dbReference type="GO" id="GO:0005524">
    <property type="term" value="F:ATP binding"/>
    <property type="evidence" value="ECO:0007669"/>
    <property type="project" value="InterPro"/>
</dbReference>
<feature type="domain" description="Protein kinase" evidence="10">
    <location>
        <begin position="333"/>
        <end position="604"/>
    </location>
</feature>
<evidence type="ECO:0000256" key="1">
    <source>
        <dbReference type="ARBA" id="ARBA00004167"/>
    </source>
</evidence>
<evidence type="ECO:0000313" key="12">
    <source>
        <dbReference type="RefSeq" id="XP_020094216.1"/>
    </source>
</evidence>
<dbReference type="InterPro" id="IPR000719">
    <property type="entry name" value="Prot_kinase_dom"/>
</dbReference>
<feature type="transmembrane region" description="Helical" evidence="8">
    <location>
        <begin position="253"/>
        <end position="277"/>
    </location>
</feature>
<evidence type="ECO:0000256" key="5">
    <source>
        <dbReference type="ARBA" id="ARBA00022737"/>
    </source>
</evidence>
<dbReference type="FunFam" id="3.80.10.10:FF:000129">
    <property type="entry name" value="Leucine-rich repeat receptor-like kinase"/>
    <property type="match status" value="1"/>
</dbReference>